<reference evidence="1" key="1">
    <citation type="submission" date="2021-02" db="EMBL/GenBank/DDBJ databases">
        <authorList>
            <person name="Nowell W R."/>
        </authorList>
    </citation>
    <scope>NUCLEOTIDE SEQUENCE</scope>
</reference>
<evidence type="ECO:0000313" key="2">
    <source>
        <dbReference type="Proteomes" id="UP000676336"/>
    </source>
</evidence>
<feature type="non-terminal residue" evidence="1">
    <location>
        <position position="1"/>
    </location>
</feature>
<proteinExistence type="predicted"/>
<dbReference type="AlphaFoldDB" id="A0A8S3HHS9"/>
<comment type="caution">
    <text evidence="1">The sequence shown here is derived from an EMBL/GenBank/DDBJ whole genome shotgun (WGS) entry which is preliminary data.</text>
</comment>
<evidence type="ECO:0000313" key="1">
    <source>
        <dbReference type="EMBL" id="CAF5183682.1"/>
    </source>
</evidence>
<dbReference type="Proteomes" id="UP000676336">
    <property type="component" value="Unassembled WGS sequence"/>
</dbReference>
<accession>A0A8S3HHS9</accession>
<gene>
    <name evidence="1" type="ORF">SMN809_LOCUS69741</name>
</gene>
<dbReference type="EMBL" id="CAJOBI010320111">
    <property type="protein sequence ID" value="CAF5183682.1"/>
    <property type="molecule type" value="Genomic_DNA"/>
</dbReference>
<protein>
    <submittedName>
        <fullName evidence="1">Uncharacterized protein</fullName>
    </submittedName>
</protein>
<sequence>MLALVRALKGSSGSLLAVGVLYVGKRESHEFDERFKSFLEL</sequence>
<name>A0A8S3HHS9_9BILA</name>
<organism evidence="1 2">
    <name type="scientific">Rotaria magnacalcarata</name>
    <dbReference type="NCBI Taxonomy" id="392030"/>
    <lineage>
        <taxon>Eukaryota</taxon>
        <taxon>Metazoa</taxon>
        <taxon>Spiralia</taxon>
        <taxon>Gnathifera</taxon>
        <taxon>Rotifera</taxon>
        <taxon>Eurotatoria</taxon>
        <taxon>Bdelloidea</taxon>
        <taxon>Philodinida</taxon>
        <taxon>Philodinidae</taxon>
        <taxon>Rotaria</taxon>
    </lineage>
</organism>